<reference evidence="6 7" key="1">
    <citation type="journal article" date="2016" name="Front. Microbiol.">
        <title>Comprehensive Phylogenetic Analysis of Bovine Non-aureus Staphylococci Species Based on Whole-Genome Sequencing.</title>
        <authorList>
            <person name="Naushad S."/>
            <person name="Barkema H.W."/>
            <person name="Luby C."/>
            <person name="Condas L.A."/>
            <person name="Nobrega D.B."/>
            <person name="Carson D.A."/>
            <person name="De Buck J."/>
        </authorList>
    </citation>
    <scope>NUCLEOTIDE SEQUENCE [LARGE SCALE GENOMIC DNA]</scope>
    <source>
        <strain evidence="6 7">SNUC 1231</strain>
    </source>
</reference>
<feature type="active site" description="Nucleophile" evidence="3">
    <location>
        <position position="115"/>
    </location>
</feature>
<dbReference type="InterPro" id="IPR027461">
    <property type="entry name" value="Carboxypeptidase_A_C_sf"/>
</dbReference>
<dbReference type="InterPro" id="IPR027478">
    <property type="entry name" value="LdcA_N"/>
</dbReference>
<dbReference type="InterPro" id="IPR040449">
    <property type="entry name" value="Peptidase_S66_N"/>
</dbReference>
<dbReference type="InterPro" id="IPR029062">
    <property type="entry name" value="Class_I_gatase-like"/>
</dbReference>
<dbReference type="RefSeq" id="WP_107545350.1">
    <property type="nucleotide sequence ID" value="NZ_PZFQ01000048.1"/>
</dbReference>
<evidence type="ECO:0000259" key="4">
    <source>
        <dbReference type="Pfam" id="PF02016"/>
    </source>
</evidence>
<name>A0A9Q6HM90_9STAP</name>
<dbReference type="InterPro" id="IPR003507">
    <property type="entry name" value="S66_fam"/>
</dbReference>
<dbReference type="PIRSF" id="PIRSF028757">
    <property type="entry name" value="LD-carboxypeptidase"/>
    <property type="match status" value="1"/>
</dbReference>
<dbReference type="Pfam" id="PF17676">
    <property type="entry name" value="Peptidase_S66C"/>
    <property type="match status" value="1"/>
</dbReference>
<accession>A0A9Q6HM90</accession>
<dbReference type="Proteomes" id="UP000241960">
    <property type="component" value="Unassembled WGS sequence"/>
</dbReference>
<dbReference type="PANTHER" id="PTHR30237">
    <property type="entry name" value="MURAMOYLTETRAPEPTIDE CARBOXYPEPTIDASE"/>
    <property type="match status" value="1"/>
</dbReference>
<sequence>MIKPMRLQKGDTVAIVSLSSGLAGEDAILWRTYQGVTRLQNVFGLNVKVMPNALKGIAYIRAHPEQRAADLNDALRDDEVKAIISCIGGDDAIRIEPYVDFKAIQKHPKIFIGYSDTTSVHMMFYKMGIVSFYGPALLTDFAENIEMDAYTIDYLKKCLFYTDPINEIMPALYTRMNDIEWKEENKNMARTIRNQGGYELLCGEGIRRGHLIGGNLETFVSLLSTNLFPDKQQFKNAILFLETSEDTPTPQAFADDLMCLINEGVFEHLNGIIVGKPFDNLYYTEYKAELLKIIEKSENKHISILFNLSFGHCEPKHSLPYGVLAEINCSEKSFEIIESSVVDG</sequence>
<dbReference type="SUPFAM" id="SSF52317">
    <property type="entry name" value="Class I glutamine amidotransferase-like"/>
    <property type="match status" value="1"/>
</dbReference>
<dbReference type="CDD" id="cd07062">
    <property type="entry name" value="Peptidase_S66_mccF_like"/>
    <property type="match status" value="1"/>
</dbReference>
<dbReference type="GO" id="GO:0016787">
    <property type="term" value="F:hydrolase activity"/>
    <property type="evidence" value="ECO:0007669"/>
    <property type="project" value="UniProtKB-KW"/>
</dbReference>
<dbReference type="SUPFAM" id="SSF141986">
    <property type="entry name" value="LD-carboxypeptidase A C-terminal domain-like"/>
    <property type="match status" value="1"/>
</dbReference>
<dbReference type="Gene3D" id="3.50.30.60">
    <property type="entry name" value="LD-carboxypeptidase A C-terminal domain-like"/>
    <property type="match status" value="1"/>
</dbReference>
<evidence type="ECO:0000256" key="2">
    <source>
        <dbReference type="ARBA" id="ARBA00022801"/>
    </source>
</evidence>
<comment type="caution">
    <text evidence="6">The sequence shown here is derived from an EMBL/GenBank/DDBJ whole genome shotgun (WGS) entry which is preliminary data.</text>
</comment>
<evidence type="ECO:0000256" key="3">
    <source>
        <dbReference type="PIRSR" id="PIRSR028757-1"/>
    </source>
</evidence>
<dbReference type="Gene3D" id="3.40.50.10740">
    <property type="entry name" value="Class I glutamine amidotransferase-like"/>
    <property type="match status" value="1"/>
</dbReference>
<organism evidence="6 7">
    <name type="scientific">Staphylococcus succinus</name>
    <dbReference type="NCBI Taxonomy" id="61015"/>
    <lineage>
        <taxon>Bacteria</taxon>
        <taxon>Bacillati</taxon>
        <taxon>Bacillota</taxon>
        <taxon>Bacilli</taxon>
        <taxon>Bacillales</taxon>
        <taxon>Staphylococcaceae</taxon>
        <taxon>Staphylococcus</taxon>
    </lineage>
</organism>
<dbReference type="Pfam" id="PF02016">
    <property type="entry name" value="Peptidase_S66"/>
    <property type="match status" value="1"/>
</dbReference>
<feature type="domain" description="LD-carboxypeptidase N-terminal" evidence="4">
    <location>
        <begin position="13"/>
        <end position="134"/>
    </location>
</feature>
<protein>
    <submittedName>
        <fullName evidence="6">LD-carboxypeptidase</fullName>
    </submittedName>
</protein>
<proteinExistence type="inferred from homology"/>
<evidence type="ECO:0000313" key="7">
    <source>
        <dbReference type="Proteomes" id="UP000241960"/>
    </source>
</evidence>
<evidence type="ECO:0000256" key="1">
    <source>
        <dbReference type="ARBA" id="ARBA00010233"/>
    </source>
</evidence>
<feature type="active site" description="Charge relay system" evidence="3">
    <location>
        <position position="242"/>
    </location>
</feature>
<dbReference type="InterPro" id="IPR040921">
    <property type="entry name" value="Peptidase_S66C"/>
</dbReference>
<evidence type="ECO:0000313" key="6">
    <source>
        <dbReference type="EMBL" id="PTI74156.1"/>
    </source>
</evidence>
<dbReference type="AlphaFoldDB" id="A0A9Q6HM90"/>
<keyword evidence="2" id="KW-0378">Hydrolase</keyword>
<dbReference type="EMBL" id="PZFQ01000048">
    <property type="protein sequence ID" value="PTI74156.1"/>
    <property type="molecule type" value="Genomic_DNA"/>
</dbReference>
<comment type="similarity">
    <text evidence="1">Belongs to the peptidase S66 family.</text>
</comment>
<evidence type="ECO:0000259" key="5">
    <source>
        <dbReference type="Pfam" id="PF17676"/>
    </source>
</evidence>
<dbReference type="PANTHER" id="PTHR30237:SF4">
    <property type="entry name" value="LD-CARBOXYPEPTIDASE C-TERMINAL DOMAIN-CONTAINING PROTEIN"/>
    <property type="match status" value="1"/>
</dbReference>
<gene>
    <name evidence="6" type="ORF">BU058_11755</name>
</gene>
<feature type="active site" description="Charge relay system" evidence="3">
    <location>
        <position position="312"/>
    </location>
</feature>
<feature type="domain" description="LD-carboxypeptidase C-terminal" evidence="5">
    <location>
        <begin position="208"/>
        <end position="327"/>
    </location>
</feature>